<dbReference type="Proteomes" id="UP000887566">
    <property type="component" value="Unplaced"/>
</dbReference>
<proteinExistence type="predicted"/>
<feature type="region of interest" description="Disordered" evidence="1">
    <location>
        <begin position="160"/>
        <end position="208"/>
    </location>
</feature>
<feature type="compositionally biased region" description="Basic and acidic residues" evidence="1">
    <location>
        <begin position="174"/>
        <end position="202"/>
    </location>
</feature>
<sequence length="764" mass="84887">MDFASDIAQASDAEPQNASVDDSMGTGAEKGGGLTAQQLEEFDLAEIGKPLIDPQTGKYRCQICAKNRSFASADSFRAHRIRSHGTIRNTIVCPVDSACPKMASVFTFRAHLAKEHDFHAVAQRFAFASREDFLRWKEEIEKETVAFFVRFQAARKSGHEQWHCNRSRTSRSHHSVEEQLRREQLGKSEGSRKRKDGQDRVMRQSSKMGAQCPAMISVRYTAKFVEVEAYLDHLGHEHDIRFLPVSETARERIRALLQEGHSPDKVLQIVKREAVPGDRTHRLNVKAVHCIQQRDQERINQAHLDANYLVVQPELIVETKPGMEWLVQSSKDNQQVSVMKAEFGCPNEECHMCCESCHVCPHMYYCSCARKVKLPCKHIHGVHILYGQRSFCERTVHYEEEDEIIEETDHSGHHVVDYSAEGGGRGELANINIASSSSQPLKQSSAVRKVGDQAKRLTDKMTKLTAMWEALPLEALGEASEVADRLEDLLNEAIAKALTVLPLPTVVAAASRTTANIPHVDVSSYFSPTPPKKKRGRPPKKETTEKAKVAEIFTNKQGVQDNYLRSSPRRPVIFDHTKYSLTRFENSSAKHDSGPPSLIPAVVATTTSKTASGPVIVDQSKFPFARSGSSFRMDIPVQSPLIAASNVSTASSGKVIVLKYSKQRAAGNQPRASASSDRQYSTPSTLRFANKAPLPQNLTPLLESSKPSPARLSSTASGLQLRPIRAVVRCIACYRVIGANSLTAKKCPKCEQWCHHICAHLCVD</sequence>
<protein>
    <submittedName>
        <fullName evidence="3">Uncharacterized protein</fullName>
    </submittedName>
</protein>
<dbReference type="InterPro" id="IPR052797">
    <property type="entry name" value="RegFact_GeneExpr_CellDeath"/>
</dbReference>
<feature type="region of interest" description="Disordered" evidence="1">
    <location>
        <begin position="1"/>
        <end position="32"/>
    </location>
</feature>
<dbReference type="AlphaFoldDB" id="A0A914UID7"/>
<dbReference type="WBParaSite" id="PSAMB.scaffold1015size37151.g10377.t1">
    <property type="protein sequence ID" value="PSAMB.scaffold1015size37151.g10377.t1"/>
    <property type="gene ID" value="PSAMB.scaffold1015size37151.g10377"/>
</dbReference>
<feature type="region of interest" description="Disordered" evidence="1">
    <location>
        <begin position="526"/>
        <end position="545"/>
    </location>
</feature>
<evidence type="ECO:0000256" key="1">
    <source>
        <dbReference type="SAM" id="MobiDB-lite"/>
    </source>
</evidence>
<evidence type="ECO:0000313" key="3">
    <source>
        <dbReference type="WBParaSite" id="PSAMB.scaffold1015size37151.g10377.t1"/>
    </source>
</evidence>
<keyword evidence="2" id="KW-1185">Reference proteome</keyword>
<accession>A0A914UID7</accession>
<reference evidence="3" key="1">
    <citation type="submission" date="2022-11" db="UniProtKB">
        <authorList>
            <consortium name="WormBaseParasite"/>
        </authorList>
    </citation>
    <scope>IDENTIFICATION</scope>
</reference>
<dbReference type="PANTHER" id="PTHR33936:SF25">
    <property type="entry name" value="C2H2-TYPE DOMAIN-CONTAINING PROTEIN"/>
    <property type="match status" value="1"/>
</dbReference>
<organism evidence="2 3">
    <name type="scientific">Plectus sambesii</name>
    <dbReference type="NCBI Taxonomy" id="2011161"/>
    <lineage>
        <taxon>Eukaryota</taxon>
        <taxon>Metazoa</taxon>
        <taxon>Ecdysozoa</taxon>
        <taxon>Nematoda</taxon>
        <taxon>Chromadorea</taxon>
        <taxon>Plectida</taxon>
        <taxon>Plectina</taxon>
        <taxon>Plectoidea</taxon>
        <taxon>Plectidae</taxon>
        <taxon>Plectus</taxon>
    </lineage>
</organism>
<name>A0A914UID7_9BILA</name>
<dbReference type="PANTHER" id="PTHR33936">
    <property type="entry name" value="PROTEIN CBG17840"/>
    <property type="match status" value="1"/>
</dbReference>
<evidence type="ECO:0000313" key="2">
    <source>
        <dbReference type="Proteomes" id="UP000887566"/>
    </source>
</evidence>